<accession>A0ABX1K0W1</accession>
<dbReference type="SUPFAM" id="SSF52540">
    <property type="entry name" value="P-loop containing nucleoside triphosphate hydrolases"/>
    <property type="match status" value="1"/>
</dbReference>
<dbReference type="EMBL" id="JAAXOY010000298">
    <property type="protein sequence ID" value="NKY40214.1"/>
    <property type="molecule type" value="Genomic_DNA"/>
</dbReference>
<protein>
    <submittedName>
        <fullName evidence="9">Methionine ABC transporter ATP-binding protein</fullName>
    </submittedName>
</protein>
<evidence type="ECO:0000259" key="8">
    <source>
        <dbReference type="PROSITE" id="PS50893"/>
    </source>
</evidence>
<evidence type="ECO:0000313" key="10">
    <source>
        <dbReference type="Proteomes" id="UP000777774"/>
    </source>
</evidence>
<evidence type="ECO:0000256" key="4">
    <source>
        <dbReference type="ARBA" id="ARBA00022840"/>
    </source>
</evidence>
<dbReference type="CDD" id="cd03258">
    <property type="entry name" value="ABC_MetN_methionine_transporter"/>
    <property type="match status" value="1"/>
</dbReference>
<dbReference type="Gene3D" id="3.30.70.260">
    <property type="match status" value="1"/>
</dbReference>
<reference evidence="9 10" key="1">
    <citation type="submission" date="2020-04" db="EMBL/GenBank/DDBJ databases">
        <title>MicrobeNet Type strains.</title>
        <authorList>
            <person name="Nicholson A.C."/>
        </authorList>
    </citation>
    <scope>NUCLEOTIDE SEQUENCE [LARGE SCALE GENOMIC DNA]</scope>
    <source>
        <strain evidence="9 10">ATCC BAA-787</strain>
    </source>
</reference>
<keyword evidence="7" id="KW-0472">Membrane</keyword>
<dbReference type="RefSeq" id="WP_168679190.1">
    <property type="nucleotide sequence ID" value="NZ_JAAXOY010000298.1"/>
</dbReference>
<evidence type="ECO:0000313" key="9">
    <source>
        <dbReference type="EMBL" id="NKY40214.1"/>
    </source>
</evidence>
<dbReference type="InterPro" id="IPR027417">
    <property type="entry name" value="P-loop_NTPase"/>
</dbReference>
<keyword evidence="4 9" id="KW-0067">ATP-binding</keyword>
<sequence>MTPIIEFRDVTKVFDGPSGPIRAVDGVDLTVEQGEIFGVIGYSGAGKSTLVRLINGLERVTSGQLVVDGDDVAALSERALERKRRDIGMIFQQFNLFSSRTVAGNVAFPLKVAGWPKADRDRRIAELLDFVGLLDRAHSYPDQLSGGQKQRVGIARALAAQPKILLADESTSALDPQTTQDVLHLLQKVNRELGVTIVVITHELEVVRSIADRVAVLENGRVAEQGSVFDVFTRPQADVTQRFVSTVVHDRPRGTVLERLQRAHTGRIVTVTMTDSSRLGSVLASAGASGVAFEIVYGGIGTLQDQSFGSLTLALDGPDAAVDALVAQLGAVAPVEEAVR</sequence>
<keyword evidence="5" id="KW-1278">Translocase</keyword>
<dbReference type="Pfam" id="PF09383">
    <property type="entry name" value="NIL"/>
    <property type="match status" value="1"/>
</dbReference>
<dbReference type="Gene3D" id="3.40.50.300">
    <property type="entry name" value="P-loop containing nucleotide triphosphate hydrolases"/>
    <property type="match status" value="1"/>
</dbReference>
<organism evidence="9 10">
    <name type="scientific">Cellulomonas septica</name>
    <dbReference type="NCBI Taxonomy" id="285080"/>
    <lineage>
        <taxon>Bacteria</taxon>
        <taxon>Bacillati</taxon>
        <taxon>Actinomycetota</taxon>
        <taxon>Actinomycetes</taxon>
        <taxon>Micrococcales</taxon>
        <taxon>Cellulomonadaceae</taxon>
        <taxon>Cellulomonas</taxon>
    </lineage>
</organism>
<evidence type="ECO:0000256" key="5">
    <source>
        <dbReference type="ARBA" id="ARBA00022967"/>
    </source>
</evidence>
<dbReference type="PANTHER" id="PTHR43166">
    <property type="entry name" value="AMINO ACID IMPORT ATP-BINDING PROTEIN"/>
    <property type="match status" value="1"/>
</dbReference>
<proteinExistence type="predicted"/>
<dbReference type="Pfam" id="PF00005">
    <property type="entry name" value="ABC_tran"/>
    <property type="match status" value="1"/>
</dbReference>
<evidence type="ECO:0000256" key="7">
    <source>
        <dbReference type="ARBA" id="ARBA00023136"/>
    </source>
</evidence>
<dbReference type="InterPro" id="IPR041701">
    <property type="entry name" value="MetN_ABC"/>
</dbReference>
<dbReference type="SMART" id="SM00382">
    <property type="entry name" value="AAA"/>
    <property type="match status" value="1"/>
</dbReference>
<dbReference type="InterPro" id="IPR045865">
    <property type="entry name" value="ACT-like_dom_sf"/>
</dbReference>
<evidence type="ECO:0000256" key="1">
    <source>
        <dbReference type="ARBA" id="ARBA00022448"/>
    </source>
</evidence>
<gene>
    <name evidence="9" type="ORF">HGA02_11940</name>
</gene>
<dbReference type="InterPro" id="IPR050086">
    <property type="entry name" value="MetN_ABC_transporter-like"/>
</dbReference>
<keyword evidence="1" id="KW-0813">Transport</keyword>
<evidence type="ECO:0000256" key="2">
    <source>
        <dbReference type="ARBA" id="ARBA00022475"/>
    </source>
</evidence>
<name>A0ABX1K0W1_9CELL</name>
<feature type="domain" description="ABC transporter" evidence="8">
    <location>
        <begin position="5"/>
        <end position="244"/>
    </location>
</feature>
<dbReference type="PANTHER" id="PTHR43166:SF30">
    <property type="entry name" value="METHIONINE IMPORT ATP-BINDING PROTEIN METN"/>
    <property type="match status" value="1"/>
</dbReference>
<dbReference type="InterPro" id="IPR018449">
    <property type="entry name" value="NIL_domain"/>
</dbReference>
<keyword evidence="10" id="KW-1185">Reference proteome</keyword>
<keyword evidence="2" id="KW-1003">Cell membrane</keyword>
<keyword evidence="3" id="KW-0547">Nucleotide-binding</keyword>
<dbReference type="GO" id="GO:0005524">
    <property type="term" value="F:ATP binding"/>
    <property type="evidence" value="ECO:0007669"/>
    <property type="project" value="UniProtKB-KW"/>
</dbReference>
<evidence type="ECO:0000256" key="6">
    <source>
        <dbReference type="ARBA" id="ARBA00022970"/>
    </source>
</evidence>
<dbReference type="InterPro" id="IPR017871">
    <property type="entry name" value="ABC_transporter-like_CS"/>
</dbReference>
<comment type="caution">
    <text evidence="9">The sequence shown here is derived from an EMBL/GenBank/DDBJ whole genome shotgun (WGS) entry which is preliminary data.</text>
</comment>
<dbReference type="PROSITE" id="PS50893">
    <property type="entry name" value="ABC_TRANSPORTER_2"/>
    <property type="match status" value="1"/>
</dbReference>
<evidence type="ECO:0000256" key="3">
    <source>
        <dbReference type="ARBA" id="ARBA00022741"/>
    </source>
</evidence>
<keyword evidence="6" id="KW-0029">Amino-acid transport</keyword>
<dbReference type="SMART" id="SM00930">
    <property type="entry name" value="NIL"/>
    <property type="match status" value="1"/>
</dbReference>
<dbReference type="SUPFAM" id="SSF55021">
    <property type="entry name" value="ACT-like"/>
    <property type="match status" value="1"/>
</dbReference>
<dbReference type="InterPro" id="IPR003439">
    <property type="entry name" value="ABC_transporter-like_ATP-bd"/>
</dbReference>
<dbReference type="InterPro" id="IPR003593">
    <property type="entry name" value="AAA+_ATPase"/>
</dbReference>
<dbReference type="PROSITE" id="PS00211">
    <property type="entry name" value="ABC_TRANSPORTER_1"/>
    <property type="match status" value="1"/>
</dbReference>
<dbReference type="Proteomes" id="UP000777774">
    <property type="component" value="Unassembled WGS sequence"/>
</dbReference>